<comment type="caution">
    <text evidence="2">The sequence shown here is derived from an EMBL/GenBank/DDBJ whole genome shotgun (WGS) entry which is preliminary data.</text>
</comment>
<keyword evidence="1" id="KW-1133">Transmembrane helix</keyword>
<sequence length="159" mass="18198">MAVSYVSAPMTCHKRDMGLVAGLISGIRNLGFGLLEAIFLRIYYPKFMSVIKGIIIKNLSAVKASIRRFWHLLQTASCQRLRHYFLNFWLSPISSCIPSWRFILELANIYSCGFIIMVLFVASTDQYLTNEIWAHLNRPNIFGNPVGRKRTKRVNGHST</sequence>
<keyword evidence="1" id="KW-0472">Membrane</keyword>
<accession>A0A507R5Y8</accession>
<feature type="transmembrane region" description="Helical" evidence="1">
    <location>
        <begin position="20"/>
        <end position="44"/>
    </location>
</feature>
<dbReference type="AlphaFoldDB" id="A0A507R5Y8"/>
<keyword evidence="1" id="KW-0812">Transmembrane</keyword>
<reference evidence="2 3" key="1">
    <citation type="submission" date="2019-06" db="EMBL/GenBank/DDBJ databases">
        <title>Wine fermentation using esterase from Monascus purpureus.</title>
        <authorList>
            <person name="Geng C."/>
            <person name="Zhang Y."/>
        </authorList>
    </citation>
    <scope>NUCLEOTIDE SEQUENCE [LARGE SCALE GENOMIC DNA]</scope>
    <source>
        <strain evidence="2">HQ1</strain>
    </source>
</reference>
<dbReference type="EMBL" id="VIFY01000003">
    <property type="protein sequence ID" value="TQB77197.1"/>
    <property type="molecule type" value="Genomic_DNA"/>
</dbReference>
<feature type="transmembrane region" description="Helical" evidence="1">
    <location>
        <begin position="102"/>
        <end position="122"/>
    </location>
</feature>
<organism evidence="2 3">
    <name type="scientific">Monascus purpureus</name>
    <name type="common">Red mold</name>
    <name type="synonym">Monascus anka</name>
    <dbReference type="NCBI Taxonomy" id="5098"/>
    <lineage>
        <taxon>Eukaryota</taxon>
        <taxon>Fungi</taxon>
        <taxon>Dikarya</taxon>
        <taxon>Ascomycota</taxon>
        <taxon>Pezizomycotina</taxon>
        <taxon>Eurotiomycetes</taxon>
        <taxon>Eurotiomycetidae</taxon>
        <taxon>Eurotiales</taxon>
        <taxon>Aspergillaceae</taxon>
        <taxon>Monascus</taxon>
    </lineage>
</organism>
<keyword evidence="3" id="KW-1185">Reference proteome</keyword>
<name>A0A507R5Y8_MONPU</name>
<dbReference type="Proteomes" id="UP000319663">
    <property type="component" value="Unassembled WGS sequence"/>
</dbReference>
<evidence type="ECO:0000313" key="3">
    <source>
        <dbReference type="Proteomes" id="UP000319663"/>
    </source>
</evidence>
<protein>
    <submittedName>
        <fullName evidence="2">Uncharacterized protein</fullName>
    </submittedName>
</protein>
<evidence type="ECO:0000313" key="2">
    <source>
        <dbReference type="EMBL" id="TQB77197.1"/>
    </source>
</evidence>
<gene>
    <name evidence="2" type="ORF">MPDQ_004597</name>
</gene>
<evidence type="ECO:0000256" key="1">
    <source>
        <dbReference type="SAM" id="Phobius"/>
    </source>
</evidence>
<proteinExistence type="predicted"/>